<dbReference type="Pfam" id="PF03995">
    <property type="entry name" value="Inhibitor_I36"/>
    <property type="match status" value="1"/>
</dbReference>
<sequence length="116" mass="12147">MRFKAVIGLGVAAAALATLGLAGTASASSVTLYYNSGYQGESVTFYGNVPNLGVYSFPSKGSVKNNAASAWNNDYNTVSIWYNSNYAGVRDVIAGYSGSGNRLVNTYNEDASISFS</sequence>
<keyword evidence="3" id="KW-1185">Reference proteome</keyword>
<protein>
    <recommendedName>
        <fullName evidence="4">Beta/gamma crystallin 'Greek key' domain-containing protein</fullName>
    </recommendedName>
</protein>
<name>A0A2V4NY81_9ACTN</name>
<evidence type="ECO:0000256" key="1">
    <source>
        <dbReference type="SAM" id="SignalP"/>
    </source>
</evidence>
<evidence type="ECO:0000313" key="3">
    <source>
        <dbReference type="Proteomes" id="UP000248039"/>
    </source>
</evidence>
<dbReference type="AlphaFoldDB" id="A0A2V4NY81"/>
<evidence type="ECO:0008006" key="4">
    <source>
        <dbReference type="Google" id="ProtNLM"/>
    </source>
</evidence>
<dbReference type="Gene3D" id="2.60.20.10">
    <property type="entry name" value="Crystallins"/>
    <property type="match status" value="1"/>
</dbReference>
<organism evidence="2 3">
    <name type="scientific">Streptomyces tateyamensis</name>
    <dbReference type="NCBI Taxonomy" id="565073"/>
    <lineage>
        <taxon>Bacteria</taxon>
        <taxon>Bacillati</taxon>
        <taxon>Actinomycetota</taxon>
        <taxon>Actinomycetes</taxon>
        <taxon>Kitasatosporales</taxon>
        <taxon>Streptomycetaceae</taxon>
        <taxon>Streptomyces</taxon>
    </lineage>
</organism>
<dbReference type="Proteomes" id="UP000248039">
    <property type="component" value="Unassembled WGS sequence"/>
</dbReference>
<proteinExistence type="predicted"/>
<gene>
    <name evidence="2" type="ORF">C7C46_21735</name>
</gene>
<feature type="chain" id="PRO_5016172173" description="Beta/gamma crystallin 'Greek key' domain-containing protein" evidence="1">
    <location>
        <begin position="28"/>
        <end position="116"/>
    </location>
</feature>
<dbReference type="OrthoDB" id="2677885at2"/>
<comment type="caution">
    <text evidence="2">The sequence shown here is derived from an EMBL/GenBank/DDBJ whole genome shotgun (WGS) entry which is preliminary data.</text>
</comment>
<dbReference type="RefSeq" id="WP_110671560.1">
    <property type="nucleotide sequence ID" value="NZ_PYBW01000081.1"/>
</dbReference>
<dbReference type="EMBL" id="PYBW01000081">
    <property type="protein sequence ID" value="PYC76805.1"/>
    <property type="molecule type" value="Genomic_DNA"/>
</dbReference>
<evidence type="ECO:0000313" key="2">
    <source>
        <dbReference type="EMBL" id="PYC76805.1"/>
    </source>
</evidence>
<keyword evidence="1" id="KW-0732">Signal</keyword>
<feature type="signal peptide" evidence="1">
    <location>
        <begin position="1"/>
        <end position="27"/>
    </location>
</feature>
<accession>A0A2V4NY81</accession>
<reference evidence="2 3" key="1">
    <citation type="submission" date="2018-03" db="EMBL/GenBank/DDBJ databases">
        <title>Bioinformatic expansion and discovery of thiopeptide antibiotics.</title>
        <authorList>
            <person name="Schwalen C.J."/>
            <person name="Hudson G.A."/>
            <person name="Mitchell D.A."/>
        </authorList>
    </citation>
    <scope>NUCLEOTIDE SEQUENCE [LARGE SCALE GENOMIC DNA]</scope>
    <source>
        <strain evidence="2 3">ATCC 21389</strain>
    </source>
</reference>